<dbReference type="InterPro" id="IPR003660">
    <property type="entry name" value="HAMP_dom"/>
</dbReference>
<comment type="subcellular location">
    <subcellularLocation>
        <location evidence="2">Membrane</location>
    </subcellularLocation>
</comment>
<name>A0ABW5QMV4_9HYPH</name>
<feature type="domain" description="Histidine kinase" evidence="13">
    <location>
        <begin position="273"/>
        <end position="477"/>
    </location>
</feature>
<evidence type="ECO:0000259" key="13">
    <source>
        <dbReference type="PROSITE" id="PS50109"/>
    </source>
</evidence>
<keyword evidence="7 15" id="KW-0418">Kinase</keyword>
<keyword evidence="6 12" id="KW-0812">Transmembrane</keyword>
<dbReference type="InterPro" id="IPR036097">
    <property type="entry name" value="HisK_dim/P_sf"/>
</dbReference>
<feature type="transmembrane region" description="Helical" evidence="12">
    <location>
        <begin position="38"/>
        <end position="57"/>
    </location>
</feature>
<evidence type="ECO:0000256" key="6">
    <source>
        <dbReference type="ARBA" id="ARBA00022692"/>
    </source>
</evidence>
<keyword evidence="10 12" id="KW-0472">Membrane</keyword>
<evidence type="ECO:0000256" key="9">
    <source>
        <dbReference type="ARBA" id="ARBA00023012"/>
    </source>
</evidence>
<feature type="region of interest" description="Disordered" evidence="11">
    <location>
        <begin position="1"/>
        <end position="24"/>
    </location>
</feature>
<evidence type="ECO:0000256" key="5">
    <source>
        <dbReference type="ARBA" id="ARBA00022679"/>
    </source>
</evidence>
<dbReference type="SMART" id="SM00387">
    <property type="entry name" value="HATPase_c"/>
    <property type="match status" value="1"/>
</dbReference>
<dbReference type="InterPro" id="IPR003594">
    <property type="entry name" value="HATPase_dom"/>
</dbReference>
<dbReference type="Gene3D" id="3.30.565.10">
    <property type="entry name" value="Histidine kinase-like ATPase, C-terminal domain"/>
    <property type="match status" value="1"/>
</dbReference>
<organism evidence="15 16">
    <name type="scientific">Devosia albogilva</name>
    <dbReference type="NCBI Taxonomy" id="429726"/>
    <lineage>
        <taxon>Bacteria</taxon>
        <taxon>Pseudomonadati</taxon>
        <taxon>Pseudomonadota</taxon>
        <taxon>Alphaproteobacteria</taxon>
        <taxon>Hyphomicrobiales</taxon>
        <taxon>Devosiaceae</taxon>
        <taxon>Devosia</taxon>
    </lineage>
</organism>
<evidence type="ECO:0000256" key="7">
    <source>
        <dbReference type="ARBA" id="ARBA00022777"/>
    </source>
</evidence>
<keyword evidence="5 15" id="KW-0808">Transferase</keyword>
<evidence type="ECO:0000256" key="11">
    <source>
        <dbReference type="SAM" id="MobiDB-lite"/>
    </source>
</evidence>
<dbReference type="PRINTS" id="PR00344">
    <property type="entry name" value="BCTRLSENSOR"/>
</dbReference>
<dbReference type="RefSeq" id="WP_386834419.1">
    <property type="nucleotide sequence ID" value="NZ_JBHUNP010000001.1"/>
</dbReference>
<dbReference type="InterPro" id="IPR050428">
    <property type="entry name" value="TCS_sensor_his_kinase"/>
</dbReference>
<dbReference type="PANTHER" id="PTHR45436:SF5">
    <property type="entry name" value="SENSOR HISTIDINE KINASE TRCS"/>
    <property type="match status" value="1"/>
</dbReference>
<dbReference type="Proteomes" id="UP001597521">
    <property type="component" value="Unassembled WGS sequence"/>
</dbReference>
<dbReference type="EMBL" id="JBHUNP010000001">
    <property type="protein sequence ID" value="MFD2649019.1"/>
    <property type="molecule type" value="Genomic_DNA"/>
</dbReference>
<evidence type="ECO:0000256" key="3">
    <source>
        <dbReference type="ARBA" id="ARBA00012438"/>
    </source>
</evidence>
<protein>
    <recommendedName>
        <fullName evidence="3">histidine kinase</fullName>
        <ecNumber evidence="3">2.7.13.3</ecNumber>
    </recommendedName>
</protein>
<keyword evidence="16" id="KW-1185">Reference proteome</keyword>
<keyword evidence="4" id="KW-0597">Phosphoprotein</keyword>
<comment type="caution">
    <text evidence="15">The sequence shown here is derived from an EMBL/GenBank/DDBJ whole genome shotgun (WGS) entry which is preliminary data.</text>
</comment>
<dbReference type="PANTHER" id="PTHR45436">
    <property type="entry name" value="SENSOR HISTIDINE KINASE YKOH"/>
    <property type="match status" value="1"/>
</dbReference>
<dbReference type="Gene3D" id="1.10.287.130">
    <property type="match status" value="1"/>
</dbReference>
<dbReference type="SMART" id="SM00388">
    <property type="entry name" value="HisKA"/>
    <property type="match status" value="1"/>
</dbReference>
<dbReference type="Pfam" id="PF00672">
    <property type="entry name" value="HAMP"/>
    <property type="match status" value="1"/>
</dbReference>
<evidence type="ECO:0000256" key="10">
    <source>
        <dbReference type="ARBA" id="ARBA00023136"/>
    </source>
</evidence>
<dbReference type="SUPFAM" id="SSF47384">
    <property type="entry name" value="Homodimeric domain of signal transducing histidine kinase"/>
    <property type="match status" value="1"/>
</dbReference>
<evidence type="ECO:0000256" key="2">
    <source>
        <dbReference type="ARBA" id="ARBA00004370"/>
    </source>
</evidence>
<sequence>MSDSAVQQEPAPGSGKAEPTTSALEAPAKRSGSIAARLFWLSATWLVLALVATGFLLTDLYSRALDSSLSQTLDFHVETLTGQLLETGNPLDEAVVLADPRFERPRSGWYWAIRGNDGRLFNFSTSMVGIDLPVMMGPVDSAGRRTAIVDDAFGTRIRVVERTVTIGPDLTYRIVVSGNLSEILNLVENFRGQAFIVLGAVGVMLAVMSAIVARFAMRPVDRLSRAIERVREGESTAVTGTYPREIAPLAEEVNELLRSNTQIIERARNQVGNLAHGLKTPIAVLRNEARNSKGALANVVQAETEKMSTMVSTYLERARLAARTSVVGKKADATMIMLRLTRVMRKIHPDVTIAFQRPDASLPWFRGDEADLEEMAGNLLDNACKWSKGQVGVRLSAERSDTGTMLLIRIDDNGPGLTEEDAQKVLRRGVRLDEKTPGTGLGLDIVKELVDVYGGSLALKRSALGGLLVELRLPTARLGGLSRPAAA</sequence>
<evidence type="ECO:0000256" key="1">
    <source>
        <dbReference type="ARBA" id="ARBA00000085"/>
    </source>
</evidence>
<evidence type="ECO:0000259" key="14">
    <source>
        <dbReference type="PROSITE" id="PS50885"/>
    </source>
</evidence>
<accession>A0ABW5QMV4</accession>
<evidence type="ECO:0000313" key="16">
    <source>
        <dbReference type="Proteomes" id="UP001597521"/>
    </source>
</evidence>
<dbReference type="Pfam" id="PF02518">
    <property type="entry name" value="HATPase_c"/>
    <property type="match status" value="1"/>
</dbReference>
<dbReference type="SUPFAM" id="SSF55874">
    <property type="entry name" value="ATPase domain of HSP90 chaperone/DNA topoisomerase II/histidine kinase"/>
    <property type="match status" value="1"/>
</dbReference>
<dbReference type="InterPro" id="IPR004358">
    <property type="entry name" value="Sig_transdc_His_kin-like_C"/>
</dbReference>
<dbReference type="EC" id="2.7.13.3" evidence="3"/>
<keyword evidence="8 12" id="KW-1133">Transmembrane helix</keyword>
<dbReference type="InterPro" id="IPR005467">
    <property type="entry name" value="His_kinase_dom"/>
</dbReference>
<keyword evidence="9" id="KW-0902">Two-component regulatory system</keyword>
<feature type="transmembrane region" description="Helical" evidence="12">
    <location>
        <begin position="194"/>
        <end position="216"/>
    </location>
</feature>
<comment type="catalytic activity">
    <reaction evidence="1">
        <text>ATP + protein L-histidine = ADP + protein N-phospho-L-histidine.</text>
        <dbReference type="EC" id="2.7.13.3"/>
    </reaction>
</comment>
<dbReference type="InterPro" id="IPR036890">
    <property type="entry name" value="HATPase_C_sf"/>
</dbReference>
<evidence type="ECO:0000313" key="15">
    <source>
        <dbReference type="EMBL" id="MFD2649019.1"/>
    </source>
</evidence>
<dbReference type="PROSITE" id="PS50885">
    <property type="entry name" value="HAMP"/>
    <property type="match status" value="1"/>
</dbReference>
<proteinExistence type="predicted"/>
<dbReference type="GO" id="GO:0004673">
    <property type="term" value="F:protein histidine kinase activity"/>
    <property type="evidence" value="ECO:0007669"/>
    <property type="project" value="UniProtKB-EC"/>
</dbReference>
<evidence type="ECO:0000256" key="8">
    <source>
        <dbReference type="ARBA" id="ARBA00022989"/>
    </source>
</evidence>
<reference evidence="16" key="1">
    <citation type="journal article" date="2019" name="Int. J. Syst. Evol. Microbiol.">
        <title>The Global Catalogue of Microorganisms (GCM) 10K type strain sequencing project: providing services to taxonomists for standard genome sequencing and annotation.</title>
        <authorList>
            <consortium name="The Broad Institute Genomics Platform"/>
            <consortium name="The Broad Institute Genome Sequencing Center for Infectious Disease"/>
            <person name="Wu L."/>
            <person name="Ma J."/>
        </authorList>
    </citation>
    <scope>NUCLEOTIDE SEQUENCE [LARGE SCALE GENOMIC DNA]</scope>
    <source>
        <strain evidence="16">CCM 7427</strain>
    </source>
</reference>
<evidence type="ECO:0000256" key="12">
    <source>
        <dbReference type="SAM" id="Phobius"/>
    </source>
</evidence>
<feature type="domain" description="HAMP" evidence="14">
    <location>
        <begin position="214"/>
        <end position="265"/>
    </location>
</feature>
<evidence type="ECO:0000256" key="4">
    <source>
        <dbReference type="ARBA" id="ARBA00022553"/>
    </source>
</evidence>
<gene>
    <name evidence="15" type="ORF">ACFSX5_14620</name>
</gene>
<dbReference type="InterPro" id="IPR003661">
    <property type="entry name" value="HisK_dim/P_dom"/>
</dbReference>
<dbReference type="PROSITE" id="PS50109">
    <property type="entry name" value="HIS_KIN"/>
    <property type="match status" value="1"/>
</dbReference>